<keyword evidence="6" id="KW-1185">Reference proteome</keyword>
<dbReference type="PANTHER" id="PTHR13489">
    <property type="entry name" value="MINI-CHROMOSOME MAINTENANCE COMPLEX-BINDING PROTEIN"/>
    <property type="match status" value="1"/>
</dbReference>
<evidence type="ECO:0000256" key="3">
    <source>
        <dbReference type="ARBA" id="ARBA00015405"/>
    </source>
</evidence>
<dbReference type="EMBL" id="JBJKFK010000013">
    <property type="protein sequence ID" value="KAL3321054.1"/>
    <property type="molecule type" value="Genomic_DNA"/>
</dbReference>
<dbReference type="AlphaFoldDB" id="A0ABD2QNE1"/>
<keyword evidence="4" id="KW-0539">Nucleus</keyword>
<evidence type="ECO:0000256" key="2">
    <source>
        <dbReference type="ARBA" id="ARBA00007925"/>
    </source>
</evidence>
<name>A0ABD2QNE1_9PLAT</name>
<dbReference type="Proteomes" id="UP001626550">
    <property type="component" value="Unassembled WGS sequence"/>
</dbReference>
<evidence type="ECO:0000313" key="5">
    <source>
        <dbReference type="EMBL" id="KAL3321054.1"/>
    </source>
</evidence>
<organism evidence="5 6">
    <name type="scientific">Cichlidogyrus casuarinus</name>
    <dbReference type="NCBI Taxonomy" id="1844966"/>
    <lineage>
        <taxon>Eukaryota</taxon>
        <taxon>Metazoa</taxon>
        <taxon>Spiralia</taxon>
        <taxon>Lophotrochozoa</taxon>
        <taxon>Platyhelminthes</taxon>
        <taxon>Monogenea</taxon>
        <taxon>Monopisthocotylea</taxon>
        <taxon>Dactylogyridea</taxon>
        <taxon>Ancyrocephalidae</taxon>
        <taxon>Cichlidogyrus</taxon>
    </lineage>
</organism>
<proteinExistence type="inferred from homology"/>
<dbReference type="InterPro" id="IPR019140">
    <property type="entry name" value="MCM_complex-bd"/>
</dbReference>
<dbReference type="Pfam" id="PF09739">
    <property type="entry name" value="MCM_bind"/>
    <property type="match status" value="1"/>
</dbReference>
<accession>A0ABD2QNE1</accession>
<dbReference type="PANTHER" id="PTHR13489:SF0">
    <property type="entry name" value="MINI-CHROMOSOME MAINTENANCE COMPLEX-BINDING PROTEIN"/>
    <property type="match status" value="1"/>
</dbReference>
<dbReference type="GO" id="GO:0005634">
    <property type="term" value="C:nucleus"/>
    <property type="evidence" value="ECO:0007669"/>
    <property type="project" value="UniProtKB-SubCell"/>
</dbReference>
<comment type="subcellular location">
    <subcellularLocation>
        <location evidence="1">Nucleus</location>
    </subcellularLocation>
</comment>
<comment type="similarity">
    <text evidence="2">Belongs to the MCMBP family.</text>
</comment>
<evidence type="ECO:0000313" key="6">
    <source>
        <dbReference type="Proteomes" id="UP001626550"/>
    </source>
</evidence>
<evidence type="ECO:0000256" key="1">
    <source>
        <dbReference type="ARBA" id="ARBA00004123"/>
    </source>
</evidence>
<protein>
    <recommendedName>
        <fullName evidence="3">Mini-chromosome maintenance complex-binding protein</fullName>
    </recommendedName>
</protein>
<sequence>MDSFANYEVRAGSKRSLASTDAKVAVSAKESKIIPTRRFPIVEEEAQYEYTTGIVIRLYDSDMFDALKINDVIDVIGILEHSKLGSLRETGESSLSDTCILPVVHVITFQKQTIYDPSFPYCNLNPDLERDLSQSESILKTRSQLMSLLENALCGDSLVANYLICHLISRIAKPRDLNIDSIPALNIWGLTETPDTGVLLTKLKETLSSVLPQLVSIKADIESLNKGPMLMPIRNPTTYALEAGRLQLPIGTNVLVDETGMSSGQLDARGVLNLRALAMVCTKFQLPYDFQTYQQDWDTDLRVLILSTSQSLIKVNIRNLISATSLLNYAYSLDDPLQQIIKDDFVAWRKNKETFIEVEEFSLLLNLLKLVVSHLALACCNRSYAISHGRKNPMESDWRFVVQMELDRKKRNAQFLKL</sequence>
<evidence type="ECO:0000256" key="4">
    <source>
        <dbReference type="ARBA" id="ARBA00023242"/>
    </source>
</evidence>
<comment type="caution">
    <text evidence="5">The sequence shown here is derived from an EMBL/GenBank/DDBJ whole genome shotgun (WGS) entry which is preliminary data.</text>
</comment>
<reference evidence="5 6" key="1">
    <citation type="submission" date="2024-11" db="EMBL/GenBank/DDBJ databases">
        <title>Adaptive evolution of stress response genes in parasites aligns with host niche diversity.</title>
        <authorList>
            <person name="Hahn C."/>
            <person name="Resl P."/>
        </authorList>
    </citation>
    <scope>NUCLEOTIDE SEQUENCE [LARGE SCALE GENOMIC DNA]</scope>
    <source>
        <strain evidence="5">EGGRZ-B1_66</strain>
        <tissue evidence="5">Body</tissue>
    </source>
</reference>
<gene>
    <name evidence="5" type="ORF">Ciccas_000256</name>
</gene>